<dbReference type="AlphaFoldDB" id="A0A8H7R325"/>
<reference evidence="4" key="1">
    <citation type="submission" date="2020-12" db="EMBL/GenBank/DDBJ databases">
        <title>Metabolic potential, ecology and presence of endohyphal bacteria is reflected in genomic diversity of Mucoromycotina.</title>
        <authorList>
            <person name="Muszewska A."/>
            <person name="Okrasinska A."/>
            <person name="Steczkiewicz K."/>
            <person name="Drgas O."/>
            <person name="Orlowska M."/>
            <person name="Perlinska-Lenart U."/>
            <person name="Aleksandrzak-Piekarczyk T."/>
            <person name="Szatraj K."/>
            <person name="Zielenkiewicz U."/>
            <person name="Pilsyk S."/>
            <person name="Malc E."/>
            <person name="Mieczkowski P."/>
            <person name="Kruszewska J.S."/>
            <person name="Biernat P."/>
            <person name="Pawlowska J."/>
        </authorList>
    </citation>
    <scope>NUCLEOTIDE SEQUENCE</scope>
    <source>
        <strain evidence="4">CBS 226.32</strain>
    </source>
</reference>
<dbReference type="Pfam" id="PF16884">
    <property type="entry name" value="ADH_N_2"/>
    <property type="match status" value="1"/>
</dbReference>
<protein>
    <recommendedName>
        <fullName evidence="6">15-oxoprostaglandin 13-reductase</fullName>
    </recommendedName>
</protein>
<organism evidence="4 5">
    <name type="scientific">Mucor plumbeus</name>
    <dbReference type="NCBI Taxonomy" id="97098"/>
    <lineage>
        <taxon>Eukaryota</taxon>
        <taxon>Fungi</taxon>
        <taxon>Fungi incertae sedis</taxon>
        <taxon>Mucoromycota</taxon>
        <taxon>Mucoromycotina</taxon>
        <taxon>Mucoromycetes</taxon>
        <taxon>Mucorales</taxon>
        <taxon>Mucorineae</taxon>
        <taxon>Mucoraceae</taxon>
        <taxon>Mucor</taxon>
    </lineage>
</organism>
<dbReference type="InterPro" id="IPR036291">
    <property type="entry name" value="NAD(P)-bd_dom_sf"/>
</dbReference>
<accession>A0A8H7R325</accession>
<dbReference type="GO" id="GO:0016628">
    <property type="term" value="F:oxidoreductase activity, acting on the CH-CH group of donors, NAD or NADP as acceptor"/>
    <property type="evidence" value="ECO:0007669"/>
    <property type="project" value="InterPro"/>
</dbReference>
<gene>
    <name evidence="4" type="ORF">INT46_011442</name>
</gene>
<evidence type="ECO:0000256" key="1">
    <source>
        <dbReference type="ARBA" id="ARBA00023002"/>
    </source>
</evidence>
<feature type="domain" description="Alcohol dehydrogenase-like C-terminal" evidence="2">
    <location>
        <begin position="104"/>
        <end position="209"/>
    </location>
</feature>
<sequence length="257" mass="28429">MAVQKSDLDLEGEISQGAILLKTLCLSVNPYMRGLMRNPNDEPFAPSFTLNELMSGYVMAFVAKSNNGNSKLSITSMIRNDAKGPGLPPTNYINVLGMPGMTAYVGDEKVEFLKSIGFRSAFNYKTRDTKEVFAKPFPNGIVIYSENVGGKMLEDVIDHANNFARLVYCGMISQYNTTYPSGIRNLLKVIPKALSLLVFAVGESPETQEPFRKDVTKWLQDNLIKREIVADNIEKTHQALVGALHGNRFGKQVVKVA</sequence>
<dbReference type="PANTHER" id="PTHR43205">
    <property type="entry name" value="PROSTAGLANDIN REDUCTASE"/>
    <property type="match status" value="1"/>
</dbReference>
<evidence type="ECO:0000259" key="2">
    <source>
        <dbReference type="Pfam" id="PF00107"/>
    </source>
</evidence>
<dbReference type="Gene3D" id="3.90.180.10">
    <property type="entry name" value="Medium-chain alcohol dehydrogenases, catalytic domain"/>
    <property type="match status" value="2"/>
</dbReference>
<dbReference type="InterPro" id="IPR011032">
    <property type="entry name" value="GroES-like_sf"/>
</dbReference>
<evidence type="ECO:0000313" key="5">
    <source>
        <dbReference type="Proteomes" id="UP000650833"/>
    </source>
</evidence>
<evidence type="ECO:0000313" key="4">
    <source>
        <dbReference type="EMBL" id="KAG2203537.1"/>
    </source>
</evidence>
<dbReference type="InterPro" id="IPR013149">
    <property type="entry name" value="ADH-like_C"/>
</dbReference>
<dbReference type="SUPFAM" id="SSF50129">
    <property type="entry name" value="GroES-like"/>
    <property type="match status" value="1"/>
</dbReference>
<proteinExistence type="predicted"/>
<evidence type="ECO:0000259" key="3">
    <source>
        <dbReference type="Pfam" id="PF16884"/>
    </source>
</evidence>
<comment type="caution">
    <text evidence="4">The sequence shown here is derived from an EMBL/GenBank/DDBJ whole genome shotgun (WGS) entry which is preliminary data.</text>
</comment>
<dbReference type="OrthoDB" id="809632at2759"/>
<dbReference type="Proteomes" id="UP000650833">
    <property type="component" value="Unassembled WGS sequence"/>
</dbReference>
<dbReference type="EMBL" id="JAEPRC010000226">
    <property type="protein sequence ID" value="KAG2203537.1"/>
    <property type="molecule type" value="Genomic_DNA"/>
</dbReference>
<keyword evidence="5" id="KW-1185">Reference proteome</keyword>
<feature type="domain" description="Oxidoreductase N-terminal" evidence="3">
    <location>
        <begin position="13"/>
        <end position="69"/>
    </location>
</feature>
<dbReference type="Pfam" id="PF00107">
    <property type="entry name" value="ADH_zinc_N"/>
    <property type="match status" value="1"/>
</dbReference>
<dbReference type="InterPro" id="IPR045010">
    <property type="entry name" value="MDR_fam"/>
</dbReference>
<dbReference type="Gene3D" id="3.40.50.720">
    <property type="entry name" value="NAD(P)-binding Rossmann-like Domain"/>
    <property type="match status" value="1"/>
</dbReference>
<evidence type="ECO:0008006" key="6">
    <source>
        <dbReference type="Google" id="ProtNLM"/>
    </source>
</evidence>
<dbReference type="PANTHER" id="PTHR43205:SF7">
    <property type="entry name" value="PROSTAGLANDIN REDUCTASE 1"/>
    <property type="match status" value="1"/>
</dbReference>
<dbReference type="InterPro" id="IPR041694">
    <property type="entry name" value="ADH_N_2"/>
</dbReference>
<dbReference type="SUPFAM" id="SSF51735">
    <property type="entry name" value="NAD(P)-binding Rossmann-fold domains"/>
    <property type="match status" value="1"/>
</dbReference>
<name>A0A8H7R325_9FUNG</name>
<keyword evidence="1" id="KW-0560">Oxidoreductase</keyword>